<gene>
    <name evidence="1" type="ORF">SAMN05660976_02901</name>
</gene>
<organism evidence="1 2">
    <name type="scientific">Nonomuraea pusilla</name>
    <dbReference type="NCBI Taxonomy" id="46177"/>
    <lineage>
        <taxon>Bacteria</taxon>
        <taxon>Bacillati</taxon>
        <taxon>Actinomycetota</taxon>
        <taxon>Actinomycetes</taxon>
        <taxon>Streptosporangiales</taxon>
        <taxon>Streptosporangiaceae</taxon>
        <taxon>Nonomuraea</taxon>
    </lineage>
</organism>
<proteinExistence type="predicted"/>
<dbReference type="RefSeq" id="WP_091100824.1">
    <property type="nucleotide sequence ID" value="NZ_BBZG01000001.1"/>
</dbReference>
<dbReference type="OrthoDB" id="9796766at2"/>
<dbReference type="STRING" id="46177.SAMN05660976_02901"/>
<dbReference type="Gene3D" id="2.60.120.620">
    <property type="entry name" value="q2cbj1_9rhob like domain"/>
    <property type="match status" value="1"/>
</dbReference>
<dbReference type="EMBL" id="FOBF01000006">
    <property type="protein sequence ID" value="SEL63229.1"/>
    <property type="molecule type" value="Genomic_DNA"/>
</dbReference>
<reference evidence="1 2" key="1">
    <citation type="submission" date="2016-10" db="EMBL/GenBank/DDBJ databases">
        <authorList>
            <person name="de Groot N.N."/>
        </authorList>
    </citation>
    <scope>NUCLEOTIDE SEQUENCE [LARGE SCALE GENOMIC DNA]</scope>
    <source>
        <strain evidence="1 2">DSM 43357</strain>
    </source>
</reference>
<protein>
    <recommendedName>
        <fullName evidence="3">Phytanoyl-CoA dioxygenase (PhyH)</fullName>
    </recommendedName>
</protein>
<sequence length="236" mass="25976">MTPMTALHRDGFLVLPGLLPDPARRDVRDRLAPLLTTFPSHPVRHAFGVLNHTRVLDDLIEHPAVLALLDRLLLPNFLLSQVEVVETRGGAPARKPYPDDRHYPLRRPRPALSVAALWTVSPGAPLTVWPGSHRWPEGRTPDAPGVPLNPPPGSCAVLLGTLWHGRAATPEHGPAGLTVTAHYCEPWLRTREAFTLSPGRDVARMVSPRLRRMLGYSVHPPDMGLVDGMHPHVLFA</sequence>
<dbReference type="AlphaFoldDB" id="A0A1H7RT85"/>
<evidence type="ECO:0008006" key="3">
    <source>
        <dbReference type="Google" id="ProtNLM"/>
    </source>
</evidence>
<dbReference type="SUPFAM" id="SSF51197">
    <property type="entry name" value="Clavaminate synthase-like"/>
    <property type="match status" value="1"/>
</dbReference>
<dbReference type="Proteomes" id="UP000198953">
    <property type="component" value="Unassembled WGS sequence"/>
</dbReference>
<name>A0A1H7RT85_9ACTN</name>
<accession>A0A1H7RT85</accession>
<evidence type="ECO:0000313" key="1">
    <source>
        <dbReference type="EMBL" id="SEL63229.1"/>
    </source>
</evidence>
<keyword evidence="2" id="KW-1185">Reference proteome</keyword>
<evidence type="ECO:0000313" key="2">
    <source>
        <dbReference type="Proteomes" id="UP000198953"/>
    </source>
</evidence>